<gene>
    <name evidence="2" type="ORF">UREG_07290</name>
</gene>
<dbReference type="EMBL" id="CH476619">
    <property type="protein sequence ID" value="EEP82425.1"/>
    <property type="molecule type" value="Genomic_DNA"/>
</dbReference>
<keyword evidence="3" id="KW-1185">Reference proteome</keyword>
<evidence type="ECO:0000256" key="1">
    <source>
        <dbReference type="SAM" id="MobiDB-lite"/>
    </source>
</evidence>
<protein>
    <submittedName>
        <fullName evidence="2">Uncharacterized protein</fullName>
    </submittedName>
</protein>
<dbReference type="KEGG" id="ure:UREG_07290"/>
<dbReference type="Proteomes" id="UP000002058">
    <property type="component" value="Unassembled WGS sequence"/>
</dbReference>
<dbReference type="eggNOG" id="ENOG502RAK3">
    <property type="taxonomic scope" value="Eukaryota"/>
</dbReference>
<reference evidence="3" key="1">
    <citation type="journal article" date="2009" name="Genome Res.">
        <title>Comparative genomic analyses of the human fungal pathogens Coccidioides and their relatives.</title>
        <authorList>
            <person name="Sharpton T.J."/>
            <person name="Stajich J.E."/>
            <person name="Rounsley S.D."/>
            <person name="Gardner M.J."/>
            <person name="Wortman J.R."/>
            <person name="Jordar V.S."/>
            <person name="Maiti R."/>
            <person name="Kodira C.D."/>
            <person name="Neafsey D.E."/>
            <person name="Zeng Q."/>
            <person name="Hung C.-Y."/>
            <person name="McMahan C."/>
            <person name="Muszewska A."/>
            <person name="Grynberg M."/>
            <person name="Mandel M.A."/>
            <person name="Kellner E.M."/>
            <person name="Barker B.M."/>
            <person name="Galgiani J.N."/>
            <person name="Orbach M.J."/>
            <person name="Kirkland T.N."/>
            <person name="Cole G.T."/>
            <person name="Henn M.R."/>
            <person name="Birren B.W."/>
            <person name="Taylor J.W."/>
        </authorList>
    </citation>
    <scope>NUCLEOTIDE SEQUENCE [LARGE SCALE GENOMIC DNA]</scope>
    <source>
        <strain evidence="3">UAMH 1704</strain>
    </source>
</reference>
<dbReference type="InParanoid" id="C4JYN9"/>
<organism evidence="2 3">
    <name type="scientific">Uncinocarpus reesii (strain UAMH 1704)</name>
    <dbReference type="NCBI Taxonomy" id="336963"/>
    <lineage>
        <taxon>Eukaryota</taxon>
        <taxon>Fungi</taxon>
        <taxon>Dikarya</taxon>
        <taxon>Ascomycota</taxon>
        <taxon>Pezizomycotina</taxon>
        <taxon>Eurotiomycetes</taxon>
        <taxon>Eurotiomycetidae</taxon>
        <taxon>Onygenales</taxon>
        <taxon>Onygenaceae</taxon>
        <taxon>Uncinocarpus</taxon>
    </lineage>
</organism>
<name>C4JYN9_UNCRE</name>
<dbReference type="OrthoDB" id="4167455at2759"/>
<dbReference type="HOGENOM" id="CLU_1112028_0_0_1"/>
<sequence>MRRMSSFMQGLRRISGPYSAETTPSFVPERASNAGRFRPAMDRDGSTSSRGGSGQHRTNDVLAAAELDVSALSSSPCDTLPYDHVKLDGLMNYHAGQLERIKREVIAQNETVEQLTYTLHDLRGHGDLEHTSECLHARIQSLRNSRNRLAKFVMFHLRELERIDEVKQVMREEQGQEHSGVSHRIASGMSCFHCEADDPNMKPPLRSQRREVFIQGTIPKRQPLYFGFVWEDKENVQGSTFPPLARGIRY</sequence>
<dbReference type="RefSeq" id="XP_002582517.1">
    <property type="nucleotide sequence ID" value="XM_002582471.1"/>
</dbReference>
<accession>C4JYN9</accession>
<proteinExistence type="predicted"/>
<feature type="region of interest" description="Disordered" evidence="1">
    <location>
        <begin position="16"/>
        <end position="56"/>
    </location>
</feature>
<evidence type="ECO:0000313" key="2">
    <source>
        <dbReference type="EMBL" id="EEP82425.1"/>
    </source>
</evidence>
<dbReference type="VEuPathDB" id="FungiDB:UREG_07290"/>
<dbReference type="AlphaFoldDB" id="C4JYN9"/>
<evidence type="ECO:0000313" key="3">
    <source>
        <dbReference type="Proteomes" id="UP000002058"/>
    </source>
</evidence>
<dbReference type="GeneID" id="8438835"/>